<evidence type="ECO:0000313" key="1">
    <source>
        <dbReference type="EMBL" id="MCD7472750.1"/>
    </source>
</evidence>
<dbReference type="Proteomes" id="UP000823775">
    <property type="component" value="Unassembled WGS sequence"/>
</dbReference>
<proteinExistence type="predicted"/>
<comment type="caution">
    <text evidence="1">The sequence shown here is derived from an EMBL/GenBank/DDBJ whole genome shotgun (WGS) entry which is preliminary data.</text>
</comment>
<accession>A0ABS8TQ32</accession>
<reference evidence="1 2" key="1">
    <citation type="journal article" date="2021" name="BMC Genomics">
        <title>Datura genome reveals duplications of psychoactive alkaloid biosynthetic genes and high mutation rate following tissue culture.</title>
        <authorList>
            <person name="Rajewski A."/>
            <person name="Carter-House D."/>
            <person name="Stajich J."/>
            <person name="Litt A."/>
        </authorList>
    </citation>
    <scope>NUCLEOTIDE SEQUENCE [LARGE SCALE GENOMIC DNA]</scope>
    <source>
        <strain evidence="1">AR-01</strain>
    </source>
</reference>
<organism evidence="1 2">
    <name type="scientific">Datura stramonium</name>
    <name type="common">Jimsonweed</name>
    <name type="synonym">Common thornapple</name>
    <dbReference type="NCBI Taxonomy" id="4076"/>
    <lineage>
        <taxon>Eukaryota</taxon>
        <taxon>Viridiplantae</taxon>
        <taxon>Streptophyta</taxon>
        <taxon>Embryophyta</taxon>
        <taxon>Tracheophyta</taxon>
        <taxon>Spermatophyta</taxon>
        <taxon>Magnoliopsida</taxon>
        <taxon>eudicotyledons</taxon>
        <taxon>Gunneridae</taxon>
        <taxon>Pentapetalae</taxon>
        <taxon>asterids</taxon>
        <taxon>lamiids</taxon>
        <taxon>Solanales</taxon>
        <taxon>Solanaceae</taxon>
        <taxon>Solanoideae</taxon>
        <taxon>Datureae</taxon>
        <taxon>Datura</taxon>
    </lineage>
</organism>
<protein>
    <submittedName>
        <fullName evidence="1">Uncharacterized protein</fullName>
    </submittedName>
</protein>
<keyword evidence="2" id="KW-1185">Reference proteome</keyword>
<gene>
    <name evidence="1" type="ORF">HAX54_014082</name>
</gene>
<name>A0ABS8TQ32_DATST</name>
<evidence type="ECO:0000313" key="2">
    <source>
        <dbReference type="Proteomes" id="UP000823775"/>
    </source>
</evidence>
<dbReference type="EMBL" id="JACEIK010001866">
    <property type="protein sequence ID" value="MCD7472750.1"/>
    <property type="molecule type" value="Genomic_DNA"/>
</dbReference>
<sequence length="220" mass="24694">MSRLYLDDGVCELWTGNGLHGWALVDGAGDFDLGGDPGKFTQAKDRERGVEEDGKDRILLRNEGEKRQRRNLLCEEEIDAMVLLRRRQKRGENWERTQVAYEDGVVGGYRVMCPDPDGVFIRGCTDATRVGMIDFVLAYVRVESSMWSNVVALLRQVTNVQSVSRLVRHDMTLGTKRASAVGIGKAVSAVAPWLVAKCRQWHTSLWQVSLSDQVRVSRLG</sequence>